<evidence type="ECO:0000313" key="1">
    <source>
        <dbReference type="EMBL" id="SEE38849.1"/>
    </source>
</evidence>
<accession>A0A1M7I5K0</accession>
<protein>
    <submittedName>
        <fullName evidence="1">Uncharacterized protein</fullName>
    </submittedName>
</protein>
<dbReference type="Proteomes" id="UP000183208">
    <property type="component" value="Unassembled WGS sequence"/>
</dbReference>
<dbReference type="EMBL" id="FNTI01000001">
    <property type="protein sequence ID" value="SEE38849.1"/>
    <property type="molecule type" value="Genomic_DNA"/>
</dbReference>
<sequence>MPPWMEILLNVIGYAGFIGVAKYHKPSDENAPDHGA</sequence>
<name>A0A1M7I5K0_9BRAD</name>
<organism evidence="1 2">
    <name type="scientific">Bradyrhizobium lablabi</name>
    <dbReference type="NCBI Taxonomy" id="722472"/>
    <lineage>
        <taxon>Bacteria</taxon>
        <taxon>Pseudomonadati</taxon>
        <taxon>Pseudomonadota</taxon>
        <taxon>Alphaproteobacteria</taxon>
        <taxon>Hyphomicrobiales</taxon>
        <taxon>Nitrobacteraceae</taxon>
        <taxon>Bradyrhizobium</taxon>
    </lineage>
</organism>
<dbReference type="AlphaFoldDB" id="A0A1M7I5K0"/>
<proteinExistence type="predicted"/>
<reference evidence="1 2" key="1">
    <citation type="submission" date="2016-10" db="EMBL/GenBank/DDBJ databases">
        <authorList>
            <person name="de Groot N.N."/>
        </authorList>
    </citation>
    <scope>NUCLEOTIDE SEQUENCE [LARGE SCALE GENOMIC DNA]</scope>
    <source>
        <strain evidence="1 2">GAS522</strain>
    </source>
</reference>
<gene>
    <name evidence="1" type="ORF">SAMN05444171_7277</name>
</gene>
<evidence type="ECO:0000313" key="2">
    <source>
        <dbReference type="Proteomes" id="UP000183208"/>
    </source>
</evidence>